<comment type="caution">
    <text evidence="3">The sequence shown here is derived from an EMBL/GenBank/DDBJ whole genome shotgun (WGS) entry which is preliminary data.</text>
</comment>
<feature type="chain" id="PRO_5012315515" evidence="2">
    <location>
        <begin position="24"/>
        <end position="79"/>
    </location>
</feature>
<name>A0A2B4SN60_STYPI</name>
<keyword evidence="2" id="KW-0732">Signal</keyword>
<evidence type="ECO:0000313" key="4">
    <source>
        <dbReference type="Proteomes" id="UP000225706"/>
    </source>
</evidence>
<dbReference type="EMBL" id="LSMT01000027">
    <property type="protein sequence ID" value="PFX32124.1"/>
    <property type="molecule type" value="Genomic_DNA"/>
</dbReference>
<reference evidence="4" key="1">
    <citation type="journal article" date="2017" name="bioRxiv">
        <title>Comparative analysis of the genomes of Stylophora pistillata and Acropora digitifera provides evidence for extensive differences between species of corals.</title>
        <authorList>
            <person name="Voolstra C.R."/>
            <person name="Li Y."/>
            <person name="Liew Y.J."/>
            <person name="Baumgarten S."/>
            <person name="Zoccola D."/>
            <person name="Flot J.-F."/>
            <person name="Tambutte S."/>
            <person name="Allemand D."/>
            <person name="Aranda M."/>
        </authorList>
    </citation>
    <scope>NUCLEOTIDE SEQUENCE [LARGE SCALE GENOMIC DNA]</scope>
</reference>
<evidence type="ECO:0000256" key="1">
    <source>
        <dbReference type="SAM" id="MobiDB-lite"/>
    </source>
</evidence>
<evidence type="ECO:0000256" key="2">
    <source>
        <dbReference type="SAM" id="SignalP"/>
    </source>
</evidence>
<keyword evidence="4" id="KW-1185">Reference proteome</keyword>
<dbReference type="Proteomes" id="UP000225706">
    <property type="component" value="Unassembled WGS sequence"/>
</dbReference>
<feature type="compositionally biased region" description="Basic residues" evidence="1">
    <location>
        <begin position="30"/>
        <end position="41"/>
    </location>
</feature>
<feature type="signal peptide" evidence="2">
    <location>
        <begin position="1"/>
        <end position="23"/>
    </location>
</feature>
<gene>
    <name evidence="3" type="ORF">AWC38_SpisGene3061</name>
</gene>
<evidence type="ECO:0000313" key="3">
    <source>
        <dbReference type="EMBL" id="PFX32124.1"/>
    </source>
</evidence>
<feature type="region of interest" description="Disordered" evidence="1">
    <location>
        <begin position="29"/>
        <end position="79"/>
    </location>
</feature>
<feature type="compositionally biased region" description="Basic residues" evidence="1">
    <location>
        <begin position="63"/>
        <end position="72"/>
    </location>
</feature>
<organism evidence="3 4">
    <name type="scientific">Stylophora pistillata</name>
    <name type="common">Smooth cauliflower coral</name>
    <dbReference type="NCBI Taxonomy" id="50429"/>
    <lineage>
        <taxon>Eukaryota</taxon>
        <taxon>Metazoa</taxon>
        <taxon>Cnidaria</taxon>
        <taxon>Anthozoa</taxon>
        <taxon>Hexacorallia</taxon>
        <taxon>Scleractinia</taxon>
        <taxon>Astrocoeniina</taxon>
        <taxon>Pocilloporidae</taxon>
        <taxon>Stylophora</taxon>
    </lineage>
</organism>
<accession>A0A2B4SN60</accession>
<dbReference type="AlphaFoldDB" id="A0A2B4SN60"/>
<sequence length="79" mass="9337">MKTTTFFVIAVILLYFIVEESDGRVTTVLHHGRIRSHKKSQRPTEKQRQTKANQKQGNPAKRPGYRTQKKYTRWHESPN</sequence>
<proteinExistence type="predicted"/>
<protein>
    <submittedName>
        <fullName evidence="3">Uncharacterized protein</fullName>
    </submittedName>
</protein>